<accession>A0A516H3H5</accession>
<keyword evidence="3" id="KW-0804">Transcription</keyword>
<dbReference type="InterPro" id="IPR036388">
    <property type="entry name" value="WH-like_DNA-bd_sf"/>
</dbReference>
<evidence type="ECO:0000256" key="1">
    <source>
        <dbReference type="ARBA" id="ARBA00023015"/>
    </source>
</evidence>
<feature type="domain" description="HTH marR-type" evidence="4">
    <location>
        <begin position="24"/>
        <end position="158"/>
    </location>
</feature>
<dbReference type="GO" id="GO:0003700">
    <property type="term" value="F:DNA-binding transcription factor activity"/>
    <property type="evidence" value="ECO:0007669"/>
    <property type="project" value="InterPro"/>
</dbReference>
<dbReference type="PANTHER" id="PTHR33164:SF43">
    <property type="entry name" value="HTH-TYPE TRANSCRIPTIONAL REPRESSOR YETL"/>
    <property type="match status" value="1"/>
</dbReference>
<dbReference type="SUPFAM" id="SSF46785">
    <property type="entry name" value="Winged helix' DNA-binding domain"/>
    <property type="match status" value="1"/>
</dbReference>
<dbReference type="PROSITE" id="PS01117">
    <property type="entry name" value="HTH_MARR_1"/>
    <property type="match status" value="1"/>
</dbReference>
<organism evidence="5 6">
    <name type="scientific">Ferrovibrio terrae</name>
    <dbReference type="NCBI Taxonomy" id="2594003"/>
    <lineage>
        <taxon>Bacteria</taxon>
        <taxon>Pseudomonadati</taxon>
        <taxon>Pseudomonadota</taxon>
        <taxon>Alphaproteobacteria</taxon>
        <taxon>Rhodospirillales</taxon>
        <taxon>Rhodospirillaceae</taxon>
        <taxon>Ferrovibrio</taxon>
    </lineage>
</organism>
<gene>
    <name evidence="5" type="ORF">FNB15_14060</name>
</gene>
<name>A0A516H3H5_9PROT</name>
<dbReference type="KEGG" id="fer:FNB15_14060"/>
<sequence length="173" mass="19498">MSEVRQPAPANDRETSTHRDDKLELRLWLRLLTCSSLIEQNVRGALRLQFDTTLPRFDLMAQLDRAPDGLTMSELSARMMVSNGNITGLADRLVEEGLVKRTPSQRDRRSSHISLTPAGKKAFDAMTPVHEGWVDRMMAGLSRQDMQQLFQLLGKLKQSVHQNAVDADQGETK</sequence>
<keyword evidence="1" id="KW-0805">Transcription regulation</keyword>
<keyword evidence="2" id="KW-0238">DNA-binding</keyword>
<dbReference type="AlphaFoldDB" id="A0A516H3H5"/>
<dbReference type="Pfam" id="PF12802">
    <property type="entry name" value="MarR_2"/>
    <property type="match status" value="1"/>
</dbReference>
<dbReference type="InterPro" id="IPR000835">
    <property type="entry name" value="HTH_MarR-typ"/>
</dbReference>
<dbReference type="EMBL" id="CP041636">
    <property type="protein sequence ID" value="QDO98326.1"/>
    <property type="molecule type" value="Genomic_DNA"/>
</dbReference>
<reference evidence="5 6" key="1">
    <citation type="submission" date="2019-07" db="EMBL/GenBank/DDBJ databases">
        <title>Genome sequencing for Ferrovibrio sp. K5.</title>
        <authorList>
            <person name="Park S.-J."/>
        </authorList>
    </citation>
    <scope>NUCLEOTIDE SEQUENCE [LARGE SCALE GENOMIC DNA]</scope>
    <source>
        <strain evidence="5 6">K5</strain>
    </source>
</reference>
<keyword evidence="6" id="KW-1185">Reference proteome</keyword>
<protein>
    <submittedName>
        <fullName evidence="5">MarR family transcriptional regulator</fullName>
    </submittedName>
</protein>
<dbReference type="OrthoDB" id="7063965at2"/>
<proteinExistence type="predicted"/>
<evidence type="ECO:0000256" key="2">
    <source>
        <dbReference type="ARBA" id="ARBA00023125"/>
    </source>
</evidence>
<dbReference type="GO" id="GO:0006950">
    <property type="term" value="P:response to stress"/>
    <property type="evidence" value="ECO:0007669"/>
    <property type="project" value="TreeGrafter"/>
</dbReference>
<dbReference type="InterPro" id="IPR036390">
    <property type="entry name" value="WH_DNA-bd_sf"/>
</dbReference>
<dbReference type="PRINTS" id="PR00598">
    <property type="entry name" value="HTHMARR"/>
</dbReference>
<dbReference type="PROSITE" id="PS50995">
    <property type="entry name" value="HTH_MARR_2"/>
    <property type="match status" value="1"/>
</dbReference>
<evidence type="ECO:0000256" key="3">
    <source>
        <dbReference type="ARBA" id="ARBA00023163"/>
    </source>
</evidence>
<dbReference type="InterPro" id="IPR039422">
    <property type="entry name" value="MarR/SlyA-like"/>
</dbReference>
<dbReference type="InterPro" id="IPR023187">
    <property type="entry name" value="Tscrpt_reg_MarR-type_CS"/>
</dbReference>
<evidence type="ECO:0000259" key="4">
    <source>
        <dbReference type="PROSITE" id="PS50995"/>
    </source>
</evidence>
<evidence type="ECO:0000313" key="6">
    <source>
        <dbReference type="Proteomes" id="UP000317496"/>
    </source>
</evidence>
<dbReference type="Proteomes" id="UP000317496">
    <property type="component" value="Chromosome"/>
</dbReference>
<dbReference type="SMART" id="SM00347">
    <property type="entry name" value="HTH_MARR"/>
    <property type="match status" value="1"/>
</dbReference>
<dbReference type="Gene3D" id="1.10.10.10">
    <property type="entry name" value="Winged helix-like DNA-binding domain superfamily/Winged helix DNA-binding domain"/>
    <property type="match status" value="1"/>
</dbReference>
<dbReference type="RefSeq" id="WP_144069307.1">
    <property type="nucleotide sequence ID" value="NZ_CP041636.1"/>
</dbReference>
<evidence type="ECO:0000313" key="5">
    <source>
        <dbReference type="EMBL" id="QDO98326.1"/>
    </source>
</evidence>
<dbReference type="GO" id="GO:0003677">
    <property type="term" value="F:DNA binding"/>
    <property type="evidence" value="ECO:0007669"/>
    <property type="project" value="UniProtKB-KW"/>
</dbReference>
<dbReference type="PANTHER" id="PTHR33164">
    <property type="entry name" value="TRANSCRIPTIONAL REGULATOR, MARR FAMILY"/>
    <property type="match status" value="1"/>
</dbReference>